<dbReference type="Gene3D" id="1.10.1420.10">
    <property type="match status" value="1"/>
</dbReference>
<sequence length="613" mass="70197">MKIGNCVFSIYFYRMEKQNTISIYRERLAQHHAEHKKYKRKSNFNATARLLVFVAAAIGFYFALSTTVLVVSAVLFSTIVIFLILVQYSAKLENKVQWHREMTLINEENIKALNGDYSSFKNGKLYADAAHPFSYDLDIFGQDGFFQTINRTVRPGGERLLANWFTQPLLEWNKIEQRQHAFKELAQKPGWRHEFLAHARINQLDEAAETLFKQLSAQKVGVPAWINSSVLRWGVPLLTIASVILAAWQLIPVGYPILFVLLQWGLVGFAMKYTKKADAALGRTEKIMKGQKSLIALITNESWKSEPLSEISSAFQKGDEPAMHSIKQLAAIIKSFEYRNNLIIAVIANSFLLWDIQCITRFKRWHAKASVHMTDWMQALDKMDAMVSGGAYWQNNPEFCIPRFDPRHQLESKELGHPLLPEQKRVVNDYSFPEGTLFHIVTGANMAGKSTFLRTVSLNMVMAMAGLPVCARNFAFKPVAVFTSMRTTDSLSKDESYFYAELRRLREAYNRIRKDERLFLVLDEILKGTNSEDKRKGSVDFLTQLIQYDVAGIVATHDTQLGELAQQLPEHFDNYCFEIEIEGEHVNFDYKLQPGITQTMNAQLLMKQMGLIK</sequence>
<evidence type="ECO:0000256" key="2">
    <source>
        <dbReference type="ARBA" id="ARBA00022840"/>
    </source>
</evidence>
<keyword evidence="4" id="KW-1133">Transmembrane helix</keyword>
<keyword evidence="3" id="KW-0238">DNA-binding</keyword>
<keyword evidence="1" id="KW-0547">Nucleotide-binding</keyword>
<dbReference type="Gene3D" id="3.40.50.300">
    <property type="entry name" value="P-loop containing nucleotide triphosphate hydrolases"/>
    <property type="match status" value="1"/>
</dbReference>
<dbReference type="Pfam" id="PF05192">
    <property type="entry name" value="MutS_III"/>
    <property type="match status" value="1"/>
</dbReference>
<dbReference type="KEGG" id="blq:L21SP5_00612"/>
<dbReference type="OrthoDB" id="9802448at2"/>
<name>A0A0S2HWI8_9BACT</name>
<feature type="transmembrane region" description="Helical" evidence="4">
    <location>
        <begin position="233"/>
        <end position="251"/>
    </location>
</feature>
<keyword evidence="2" id="KW-0067">ATP-binding</keyword>
<dbReference type="InterPro" id="IPR027417">
    <property type="entry name" value="P-loop_NTPase"/>
</dbReference>
<feature type="domain" description="DNA mismatch repair proteins mutS family" evidence="5">
    <location>
        <begin position="436"/>
        <end position="607"/>
    </location>
</feature>
<dbReference type="STRING" id="1307839.L21SP5_00612"/>
<dbReference type="InterPro" id="IPR045076">
    <property type="entry name" value="MutS"/>
</dbReference>
<gene>
    <name evidence="6" type="primary">mutS_1</name>
    <name evidence="6" type="ORF">L21SP5_00612</name>
</gene>
<dbReference type="SUPFAM" id="SSF52540">
    <property type="entry name" value="P-loop containing nucleoside triphosphate hydrolases"/>
    <property type="match status" value="1"/>
</dbReference>
<dbReference type="GO" id="GO:0140664">
    <property type="term" value="F:ATP-dependent DNA damage sensor activity"/>
    <property type="evidence" value="ECO:0007669"/>
    <property type="project" value="InterPro"/>
</dbReference>
<dbReference type="InterPro" id="IPR036187">
    <property type="entry name" value="DNA_mismatch_repair_MutS_sf"/>
</dbReference>
<evidence type="ECO:0000259" key="5">
    <source>
        <dbReference type="SMART" id="SM00534"/>
    </source>
</evidence>
<dbReference type="EMBL" id="CP013118">
    <property type="protein sequence ID" value="ALO14284.1"/>
    <property type="molecule type" value="Genomic_DNA"/>
</dbReference>
<dbReference type="PANTHER" id="PTHR11361">
    <property type="entry name" value="DNA MISMATCH REPAIR PROTEIN MUTS FAMILY MEMBER"/>
    <property type="match status" value="1"/>
</dbReference>
<dbReference type="GO" id="GO:0005524">
    <property type="term" value="F:ATP binding"/>
    <property type="evidence" value="ECO:0007669"/>
    <property type="project" value="UniProtKB-KW"/>
</dbReference>
<dbReference type="InterPro" id="IPR000432">
    <property type="entry name" value="DNA_mismatch_repair_MutS_C"/>
</dbReference>
<protein>
    <submittedName>
        <fullName evidence="6">DNA mismatch repair protein MutS</fullName>
    </submittedName>
</protein>
<dbReference type="GO" id="GO:0030983">
    <property type="term" value="F:mismatched DNA binding"/>
    <property type="evidence" value="ECO:0007669"/>
    <property type="project" value="InterPro"/>
</dbReference>
<dbReference type="GO" id="GO:0005829">
    <property type="term" value="C:cytosol"/>
    <property type="evidence" value="ECO:0007669"/>
    <property type="project" value="TreeGrafter"/>
</dbReference>
<dbReference type="SUPFAM" id="SSF48334">
    <property type="entry name" value="DNA repair protein MutS, domain III"/>
    <property type="match status" value="1"/>
</dbReference>
<dbReference type="PANTHER" id="PTHR11361:SF99">
    <property type="entry name" value="DNA MISMATCH REPAIR PROTEIN"/>
    <property type="match status" value="1"/>
</dbReference>
<feature type="transmembrane region" description="Helical" evidence="4">
    <location>
        <begin position="70"/>
        <end position="90"/>
    </location>
</feature>
<evidence type="ECO:0000313" key="7">
    <source>
        <dbReference type="Proteomes" id="UP000064893"/>
    </source>
</evidence>
<evidence type="ECO:0000256" key="1">
    <source>
        <dbReference type="ARBA" id="ARBA00022741"/>
    </source>
</evidence>
<accession>A0A0S2HWI8</accession>
<evidence type="ECO:0000256" key="4">
    <source>
        <dbReference type="SAM" id="Phobius"/>
    </source>
</evidence>
<dbReference type="Proteomes" id="UP000064893">
    <property type="component" value="Chromosome"/>
</dbReference>
<dbReference type="Pfam" id="PF00488">
    <property type="entry name" value="MutS_V"/>
    <property type="match status" value="1"/>
</dbReference>
<evidence type="ECO:0000256" key="3">
    <source>
        <dbReference type="ARBA" id="ARBA00023125"/>
    </source>
</evidence>
<dbReference type="InterPro" id="IPR007696">
    <property type="entry name" value="DNA_mismatch_repair_MutS_core"/>
</dbReference>
<keyword evidence="4" id="KW-0472">Membrane</keyword>
<organism evidence="6 7">
    <name type="scientific">Salinivirga cyanobacteriivorans</name>
    <dbReference type="NCBI Taxonomy" id="1307839"/>
    <lineage>
        <taxon>Bacteria</taxon>
        <taxon>Pseudomonadati</taxon>
        <taxon>Bacteroidota</taxon>
        <taxon>Bacteroidia</taxon>
        <taxon>Bacteroidales</taxon>
        <taxon>Salinivirgaceae</taxon>
        <taxon>Salinivirga</taxon>
    </lineage>
</organism>
<dbReference type="AlphaFoldDB" id="A0A0S2HWI8"/>
<reference evidence="6 7" key="1">
    <citation type="submission" date="2015-11" db="EMBL/GenBank/DDBJ databases">
        <title>Description and complete genome sequence of a novel strain predominating in hypersaline microbial mats and representing a new family of the Bacteriodetes phylum.</title>
        <authorList>
            <person name="Spring S."/>
            <person name="Bunk B."/>
            <person name="Sproer C."/>
            <person name="Klenk H.-P."/>
        </authorList>
    </citation>
    <scope>NUCLEOTIDE SEQUENCE [LARGE SCALE GENOMIC DNA]</scope>
    <source>
        <strain evidence="6 7">L21-Spi-D4</strain>
    </source>
</reference>
<keyword evidence="7" id="KW-1185">Reference proteome</keyword>
<evidence type="ECO:0000313" key="6">
    <source>
        <dbReference type="EMBL" id="ALO14284.1"/>
    </source>
</evidence>
<dbReference type="SMART" id="SM00534">
    <property type="entry name" value="MUTSac"/>
    <property type="match status" value="1"/>
</dbReference>
<dbReference type="PATRIC" id="fig|1307839.3.peg.655"/>
<dbReference type="GO" id="GO:0006298">
    <property type="term" value="P:mismatch repair"/>
    <property type="evidence" value="ECO:0007669"/>
    <property type="project" value="InterPro"/>
</dbReference>
<proteinExistence type="predicted"/>
<feature type="transmembrane region" description="Helical" evidence="4">
    <location>
        <begin position="46"/>
        <end position="64"/>
    </location>
</feature>
<keyword evidence="4" id="KW-0812">Transmembrane</keyword>